<dbReference type="AlphaFoldDB" id="A0A4U2YAN3"/>
<reference evidence="2 3" key="1">
    <citation type="submission" date="2019-04" db="EMBL/GenBank/DDBJ databases">
        <title>Whole genome sequencing of Brevibacillus sp. TGS2-1.</title>
        <authorList>
            <person name="Choi A."/>
        </authorList>
    </citation>
    <scope>NUCLEOTIDE SEQUENCE [LARGE SCALE GENOMIC DNA]</scope>
    <source>
        <strain evidence="2 3">TGS2-1</strain>
    </source>
</reference>
<dbReference type="SUPFAM" id="SSF47413">
    <property type="entry name" value="lambda repressor-like DNA-binding domains"/>
    <property type="match status" value="1"/>
</dbReference>
<proteinExistence type="predicted"/>
<dbReference type="Pfam" id="PF01381">
    <property type="entry name" value="HTH_3"/>
    <property type="match status" value="1"/>
</dbReference>
<dbReference type="InterPro" id="IPR011990">
    <property type="entry name" value="TPR-like_helical_dom_sf"/>
</dbReference>
<dbReference type="PROSITE" id="PS50943">
    <property type="entry name" value="HTH_CROC1"/>
    <property type="match status" value="1"/>
</dbReference>
<sequence>MEPKELIEKKNDDTIYGIKRKFVREVKLVATTKERKTTLGELIKRYRGNTSLSELSRVSGVSKSVIGKIENGETKRPELKTLIPIFSALNIPKEEMMELYIKIEDRFEILYELLLEELEFDNVSLCRKLAEKIMECPGEESWTLADRLYKLAVSVKESPLKLVLLEVLIKYCRIRGIHPIFARSLLQRYLLERTDLNRLRETFKLGEEVKHYLEFLNIEEKITFLFRFALHAHNIQEYVMCIESCKQGIELEKKDTELKARAYLSMINCYSYTANYDEVEKHLDIFETFKHDFVGEASLLTRAIVKSRKKEFDLAIPLLKKCLDETSKQAQIHVENELLDIYLQLGDMKSIVGLISREDLFLPRNPETPYKYSAIGSYFRLKGIYRFRTGLFDLGVESFIKSIGAYKTINAHEEINICMKELMKNICNSSMELKREHIAMLQEVL</sequence>
<dbReference type="CDD" id="cd00093">
    <property type="entry name" value="HTH_XRE"/>
    <property type="match status" value="1"/>
</dbReference>
<accession>A0A4U2YAN3</accession>
<dbReference type="SUPFAM" id="SSF48452">
    <property type="entry name" value="TPR-like"/>
    <property type="match status" value="1"/>
</dbReference>
<name>A0A4U2YAN3_9BACL</name>
<feature type="domain" description="HTH cro/C1-type" evidence="1">
    <location>
        <begin position="51"/>
        <end position="96"/>
    </location>
</feature>
<comment type="caution">
    <text evidence="2">The sequence shown here is derived from an EMBL/GenBank/DDBJ whole genome shotgun (WGS) entry which is preliminary data.</text>
</comment>
<dbReference type="GO" id="GO:0003677">
    <property type="term" value="F:DNA binding"/>
    <property type="evidence" value="ECO:0007669"/>
    <property type="project" value="InterPro"/>
</dbReference>
<dbReference type="Gene3D" id="1.25.40.10">
    <property type="entry name" value="Tetratricopeptide repeat domain"/>
    <property type="match status" value="1"/>
</dbReference>
<dbReference type="Proteomes" id="UP000307841">
    <property type="component" value="Unassembled WGS sequence"/>
</dbReference>
<keyword evidence="3" id="KW-1185">Reference proteome</keyword>
<dbReference type="SMART" id="SM00530">
    <property type="entry name" value="HTH_XRE"/>
    <property type="match status" value="1"/>
</dbReference>
<evidence type="ECO:0000259" key="1">
    <source>
        <dbReference type="PROSITE" id="PS50943"/>
    </source>
</evidence>
<dbReference type="EMBL" id="SZNK01000001">
    <property type="protein sequence ID" value="TKI57354.1"/>
    <property type="molecule type" value="Genomic_DNA"/>
</dbReference>
<dbReference type="Gene3D" id="1.10.260.40">
    <property type="entry name" value="lambda repressor-like DNA-binding domains"/>
    <property type="match status" value="1"/>
</dbReference>
<evidence type="ECO:0000313" key="3">
    <source>
        <dbReference type="Proteomes" id="UP000307841"/>
    </source>
</evidence>
<dbReference type="InterPro" id="IPR010982">
    <property type="entry name" value="Lambda_DNA-bd_dom_sf"/>
</dbReference>
<dbReference type="InterPro" id="IPR001387">
    <property type="entry name" value="Cro/C1-type_HTH"/>
</dbReference>
<gene>
    <name evidence="2" type="ORF">E8L90_18890</name>
</gene>
<protein>
    <submittedName>
        <fullName evidence="2">Helix-turn-helix transcriptional regulator</fullName>
    </submittedName>
</protein>
<organism evidence="2 3">
    <name type="scientific">Brevibacillus antibioticus</name>
    <dbReference type="NCBI Taxonomy" id="2570228"/>
    <lineage>
        <taxon>Bacteria</taxon>
        <taxon>Bacillati</taxon>
        <taxon>Bacillota</taxon>
        <taxon>Bacilli</taxon>
        <taxon>Bacillales</taxon>
        <taxon>Paenibacillaceae</taxon>
        <taxon>Brevibacillus</taxon>
    </lineage>
</organism>
<evidence type="ECO:0000313" key="2">
    <source>
        <dbReference type="EMBL" id="TKI57354.1"/>
    </source>
</evidence>